<name>A0ABT0XWU9_9ACTN</name>
<dbReference type="RefSeq" id="WP_251798082.1">
    <property type="nucleotide sequence ID" value="NZ_JAMQOL010000015.1"/>
</dbReference>
<evidence type="ECO:0000313" key="2">
    <source>
        <dbReference type="Proteomes" id="UP001523216"/>
    </source>
</evidence>
<dbReference type="EMBL" id="JAMQOL010000015">
    <property type="protein sequence ID" value="MCM4078239.1"/>
    <property type="molecule type" value="Genomic_DNA"/>
</dbReference>
<comment type="caution">
    <text evidence="1">The sequence shown here is derived from an EMBL/GenBank/DDBJ whole genome shotgun (WGS) entry which is preliminary data.</text>
</comment>
<protein>
    <submittedName>
        <fullName evidence="1">Uncharacterized protein</fullName>
    </submittedName>
</protein>
<sequence length="95" mass="10705">MTDEQARVLARDGNVAVTQLAGRAFPGIHIQGDTFAELQRQFADAVSRVRHARDDTDAWEALDSAVEDLTQILRFYESALEKHDVARPYFRDNAS</sequence>
<dbReference type="Pfam" id="PF22281">
    <property type="entry name" value="DUF6959"/>
    <property type="match status" value="1"/>
</dbReference>
<accession>A0ABT0XWU9</accession>
<proteinExistence type="predicted"/>
<dbReference type="Proteomes" id="UP001523216">
    <property type="component" value="Unassembled WGS sequence"/>
</dbReference>
<gene>
    <name evidence="1" type="ORF">LXN57_11750</name>
</gene>
<organism evidence="1 2">
    <name type="scientific">Paractinoplanes hotanensis</name>
    <dbReference type="NCBI Taxonomy" id="2906497"/>
    <lineage>
        <taxon>Bacteria</taxon>
        <taxon>Bacillati</taxon>
        <taxon>Actinomycetota</taxon>
        <taxon>Actinomycetes</taxon>
        <taxon>Micromonosporales</taxon>
        <taxon>Micromonosporaceae</taxon>
        <taxon>Paractinoplanes</taxon>
    </lineage>
</organism>
<evidence type="ECO:0000313" key="1">
    <source>
        <dbReference type="EMBL" id="MCM4078239.1"/>
    </source>
</evidence>
<keyword evidence="2" id="KW-1185">Reference proteome</keyword>
<reference evidence="1 2" key="1">
    <citation type="submission" date="2022-06" db="EMBL/GenBank/DDBJ databases">
        <title>Actinoplanes abujensis sp. nov., isolated from Nigerian arid soil.</title>
        <authorList>
            <person name="Ding P."/>
        </authorList>
    </citation>
    <scope>NUCLEOTIDE SEQUENCE [LARGE SCALE GENOMIC DNA]</scope>
    <source>
        <strain evidence="2">TRM88002</strain>
    </source>
</reference>
<dbReference type="InterPro" id="IPR053801">
    <property type="entry name" value="DUF6959"/>
</dbReference>